<keyword evidence="3" id="KW-1185">Reference proteome</keyword>
<keyword evidence="1" id="KW-0472">Membrane</keyword>
<accession>A0A4S3AZU4</accession>
<keyword evidence="1" id="KW-0812">Transmembrane</keyword>
<evidence type="ECO:0000313" key="3">
    <source>
        <dbReference type="Proteomes" id="UP000310506"/>
    </source>
</evidence>
<name>A0A4S3AZU4_9ENTE</name>
<protein>
    <submittedName>
        <fullName evidence="2">Uncharacterized protein</fullName>
    </submittedName>
</protein>
<gene>
    <name evidence="2" type="ORF">ESZ54_11510</name>
</gene>
<comment type="caution">
    <text evidence="2">The sequence shown here is derived from an EMBL/GenBank/DDBJ whole genome shotgun (WGS) entry which is preliminary data.</text>
</comment>
<feature type="transmembrane region" description="Helical" evidence="1">
    <location>
        <begin position="55"/>
        <end position="80"/>
    </location>
</feature>
<dbReference type="EMBL" id="SDGV01000031">
    <property type="protein sequence ID" value="THB60271.1"/>
    <property type="molecule type" value="Genomic_DNA"/>
</dbReference>
<evidence type="ECO:0000313" key="2">
    <source>
        <dbReference type="EMBL" id="THB60271.1"/>
    </source>
</evidence>
<dbReference type="RefSeq" id="WP_136137802.1">
    <property type="nucleotide sequence ID" value="NZ_SDGV01000031.1"/>
</dbReference>
<sequence>MERKEPFELKITYNDARKSIFIGVLLLFFTIGMVVWLIIPFFTIKSIHDIISSSLLLFALTITGIPFLVYFMGFFSFALIQNGLIFQMLAVSNSKIKK</sequence>
<proteinExistence type="predicted"/>
<feature type="transmembrane region" description="Helical" evidence="1">
    <location>
        <begin position="20"/>
        <end position="43"/>
    </location>
</feature>
<dbReference type="Proteomes" id="UP000310506">
    <property type="component" value="Unassembled WGS sequence"/>
</dbReference>
<keyword evidence="1" id="KW-1133">Transmembrane helix</keyword>
<dbReference type="AlphaFoldDB" id="A0A4S3AZU4"/>
<evidence type="ECO:0000256" key="1">
    <source>
        <dbReference type="SAM" id="Phobius"/>
    </source>
</evidence>
<reference evidence="2 3" key="1">
    <citation type="submission" date="2019-01" db="EMBL/GenBank/DDBJ databases">
        <title>Vagococcus silagei sp. nov. isolated from brewer's grain.</title>
        <authorList>
            <person name="Guu J.-R."/>
        </authorList>
    </citation>
    <scope>NUCLEOTIDE SEQUENCE [LARGE SCALE GENOMIC DNA]</scope>
    <source>
        <strain evidence="2 3">2B-2</strain>
    </source>
</reference>
<organism evidence="2 3">
    <name type="scientific">Vagococcus silagei</name>
    <dbReference type="NCBI Taxonomy" id="2508885"/>
    <lineage>
        <taxon>Bacteria</taxon>
        <taxon>Bacillati</taxon>
        <taxon>Bacillota</taxon>
        <taxon>Bacilli</taxon>
        <taxon>Lactobacillales</taxon>
        <taxon>Enterococcaceae</taxon>
        <taxon>Vagococcus</taxon>
    </lineage>
</organism>